<sequence length="125" mass="13855">MHMIYLVSTAALFATGYTLTCYNGFSVIRGQSVGTSQEECPNESDSCYRVVADVNLFSTVKKAGCSTYRCYLNRNSCVEQNFLGSGVQFCCCDERDLCNSATSPYTHLALPLTLLISYLLFNHNI</sequence>
<keyword evidence="1" id="KW-1185">Reference proteome</keyword>
<dbReference type="PANTHER" id="PTHR21749:SF6">
    <property type="entry name" value="ACTIVIN_RECP DOMAIN-CONTAINING PROTEIN"/>
    <property type="match status" value="1"/>
</dbReference>
<evidence type="ECO:0000313" key="2">
    <source>
        <dbReference type="WBParaSite" id="ALUE_0000512901-mRNA-1"/>
    </source>
</evidence>
<evidence type="ECO:0000313" key="1">
    <source>
        <dbReference type="Proteomes" id="UP000036681"/>
    </source>
</evidence>
<reference evidence="2" key="1">
    <citation type="submission" date="2017-02" db="UniProtKB">
        <authorList>
            <consortium name="WormBaseParasite"/>
        </authorList>
    </citation>
    <scope>IDENTIFICATION</scope>
</reference>
<dbReference type="Gene3D" id="2.10.60.10">
    <property type="entry name" value="CD59"/>
    <property type="match status" value="1"/>
</dbReference>
<dbReference type="SUPFAM" id="SSF57302">
    <property type="entry name" value="Snake toxin-like"/>
    <property type="match status" value="1"/>
</dbReference>
<dbReference type="WBParaSite" id="ALUE_0000512901-mRNA-1">
    <property type="protein sequence ID" value="ALUE_0000512901-mRNA-1"/>
    <property type="gene ID" value="ALUE_0000512901"/>
</dbReference>
<dbReference type="Proteomes" id="UP000036681">
    <property type="component" value="Unplaced"/>
</dbReference>
<name>A0A0M3HRW9_ASCLU</name>
<protein>
    <submittedName>
        <fullName evidence="2">Activin_recp domain-containing protein</fullName>
    </submittedName>
</protein>
<dbReference type="PANTHER" id="PTHR21749">
    <property type="entry name" value="PRION-LIKE- Q/N-RICH -DOMAIN-BEARING PROTEIN PROTEIN 24"/>
    <property type="match status" value="1"/>
</dbReference>
<organism evidence="1 2">
    <name type="scientific">Ascaris lumbricoides</name>
    <name type="common">Giant roundworm</name>
    <dbReference type="NCBI Taxonomy" id="6252"/>
    <lineage>
        <taxon>Eukaryota</taxon>
        <taxon>Metazoa</taxon>
        <taxon>Ecdysozoa</taxon>
        <taxon>Nematoda</taxon>
        <taxon>Chromadorea</taxon>
        <taxon>Rhabditida</taxon>
        <taxon>Spirurina</taxon>
        <taxon>Ascaridomorpha</taxon>
        <taxon>Ascaridoidea</taxon>
        <taxon>Ascarididae</taxon>
        <taxon>Ascaris</taxon>
    </lineage>
</organism>
<proteinExistence type="predicted"/>
<dbReference type="AlphaFoldDB" id="A0A0M3HRW9"/>
<accession>A0A0M3HRW9</accession>
<dbReference type="InterPro" id="IPR045860">
    <property type="entry name" value="Snake_toxin-like_sf"/>
</dbReference>